<dbReference type="SUPFAM" id="SSF48452">
    <property type="entry name" value="TPR-like"/>
    <property type="match status" value="1"/>
</dbReference>
<dbReference type="PANTHER" id="PTHR47691:SF3">
    <property type="entry name" value="HTH-TYPE TRANSCRIPTIONAL REGULATOR RV0890C-RELATED"/>
    <property type="match status" value="1"/>
</dbReference>
<keyword evidence="7" id="KW-0418">Kinase</keyword>
<dbReference type="Proteomes" id="UP001601992">
    <property type="component" value="Unassembled WGS sequence"/>
</dbReference>
<dbReference type="InterPro" id="IPR016032">
    <property type="entry name" value="Sig_transdc_resp-reg_C-effctor"/>
</dbReference>
<feature type="region of interest" description="Disordered" evidence="4">
    <location>
        <begin position="301"/>
        <end position="336"/>
    </location>
</feature>
<dbReference type="CDD" id="cd06170">
    <property type="entry name" value="LuxR_C_like"/>
    <property type="match status" value="1"/>
</dbReference>
<evidence type="ECO:0000256" key="1">
    <source>
        <dbReference type="ARBA" id="ARBA00022741"/>
    </source>
</evidence>
<dbReference type="SMART" id="SM00220">
    <property type="entry name" value="S_TKc"/>
    <property type="match status" value="1"/>
</dbReference>
<gene>
    <name evidence="7" type="ORF">ACFYXQ_45270</name>
</gene>
<dbReference type="GO" id="GO:0016301">
    <property type="term" value="F:kinase activity"/>
    <property type="evidence" value="ECO:0007669"/>
    <property type="project" value="UniProtKB-KW"/>
</dbReference>
<evidence type="ECO:0000313" key="8">
    <source>
        <dbReference type="Proteomes" id="UP001601992"/>
    </source>
</evidence>
<dbReference type="InterPro" id="IPR036388">
    <property type="entry name" value="WH-like_DNA-bd_sf"/>
</dbReference>
<accession>A0ABW6SFF3</accession>
<dbReference type="PROSITE" id="PS00107">
    <property type="entry name" value="PROTEIN_KINASE_ATP"/>
    <property type="match status" value="1"/>
</dbReference>
<name>A0ABW6SFF3_9NOCA</name>
<dbReference type="PROSITE" id="PS50043">
    <property type="entry name" value="HTH_LUXR_2"/>
    <property type="match status" value="1"/>
</dbReference>
<dbReference type="Gene3D" id="3.40.50.300">
    <property type="entry name" value="P-loop containing nucleotide triphosphate hydrolases"/>
    <property type="match status" value="1"/>
</dbReference>
<dbReference type="SUPFAM" id="SSF46894">
    <property type="entry name" value="C-terminal effector domain of the bipartite response regulators"/>
    <property type="match status" value="1"/>
</dbReference>
<dbReference type="SUPFAM" id="SSF52540">
    <property type="entry name" value="P-loop containing nucleoside triphosphate hydrolases"/>
    <property type="match status" value="1"/>
</dbReference>
<evidence type="ECO:0000259" key="6">
    <source>
        <dbReference type="PROSITE" id="PS50043"/>
    </source>
</evidence>
<dbReference type="InterPro" id="IPR027417">
    <property type="entry name" value="P-loop_NTPase"/>
</dbReference>
<dbReference type="EMBL" id="JBIAQY010000034">
    <property type="protein sequence ID" value="MFF3574974.1"/>
    <property type="molecule type" value="Genomic_DNA"/>
</dbReference>
<dbReference type="PRINTS" id="PR00038">
    <property type="entry name" value="HTHLUXR"/>
</dbReference>
<sequence length="1107" mass="119299">MTDVDPFATQRGVAPKVTAELGAAGFEDPHEIGRGGFGLVYRCVQPSLDRIVAVKVLTADLEEENLARFFREQRAMGRLAGHPNIVGVLHVGTTDSGRPYIVMLYQQQDSLDVRIRRHGPLSLSETLRVGVKMAGALETAHRVGILHRDVKPANILVTDYGKAALTDFGIVHLAGGFKTGTGTVTGSPAFTAPEVLSGESPSSASDIYSLGATLFCLITGHAAFERRSGEHMVAQFLRITTQPVPDLREHGIAEDVSVLIGRAMATEPRDRPATAARFGDDLRGVQRAHGFPVDEMALHSDAGAAPQDQDSARPRPNPVRATARGRPPSALPAFRTPAGSLPLELTSFIGRRRELSEGKEKLSASRLVTLTGIGGVGKTRLALRMAADAKRGFADGVRLVDLADLRDESLLEDVVAAALGIQDQSARPLRDVVVEFLAARQLLLVVDNCEHVVDAVAGLVELLLHSCPGLRVVATSREPLGIAGEAVLRVHPLTVPAPDHPPSLRGMARYDAMSLFVERAAAAVPGFRVTDENVVTVARICERLDGLPLPIELAAARLRAMSLEQILQRLADRYALLTLGSRGAPTRQQTLQLCIDWSHDLCTSREQQVWARLSVFAGSFELDAAESICGAGVSADDLLDTVGGLVDKSILIREDAGAVVRFRMLETLRDYGRKKVQPAEYLLLRRRHRDWYQQLVSQAEAEWVGPRQLEWIARLEREQSNLREAMGFAVTEMAEADAEAGSEATEAGLRIASALFPFWVSRGLQSEGRLWLGRALARRPGRPTGARIEALYADSVLTDMQGDLTAGEVLVEEAQALAVQMTDPVARTRVAHARGLLALYSGDLPRACTDLEEALAAFRARGDLAQQVWILMMLGLAYELRGEARRAIACHQQVLDITQAHGESVYRSYSLWAMGVAVLQQGDRDQAAGLLDECLRLTRLVDGPLTAAVALEALAWIAAAENKAERAAALLGAAEALSSSVGSSPVIFENLLVHHEECERRARRALGERALKTAQRSGAGLAFADAVAYALGEQPLAATPSAAIASLTKRERQVADLVAGGLTNNAIAAQLVISKRTAQGHVEHILTKLGFTSRTQIAAWVVEQAGR</sequence>
<evidence type="ECO:0000313" key="7">
    <source>
        <dbReference type="EMBL" id="MFF3574974.1"/>
    </source>
</evidence>
<keyword evidence="2 3" id="KW-0067">ATP-binding</keyword>
<dbReference type="InterPro" id="IPR000792">
    <property type="entry name" value="Tscrpt_reg_LuxR_C"/>
</dbReference>
<reference evidence="7 8" key="1">
    <citation type="submission" date="2024-10" db="EMBL/GenBank/DDBJ databases">
        <title>The Natural Products Discovery Center: Release of the First 8490 Sequenced Strains for Exploring Actinobacteria Biosynthetic Diversity.</title>
        <authorList>
            <person name="Kalkreuter E."/>
            <person name="Kautsar S.A."/>
            <person name="Yang D."/>
            <person name="Bader C.D."/>
            <person name="Teijaro C.N."/>
            <person name="Fluegel L."/>
            <person name="Davis C.M."/>
            <person name="Simpson J.R."/>
            <person name="Lauterbach L."/>
            <person name="Steele A.D."/>
            <person name="Gui C."/>
            <person name="Meng S."/>
            <person name="Li G."/>
            <person name="Viehrig K."/>
            <person name="Ye F."/>
            <person name="Su P."/>
            <person name="Kiefer A.F."/>
            <person name="Nichols A."/>
            <person name="Cepeda A.J."/>
            <person name="Yan W."/>
            <person name="Fan B."/>
            <person name="Jiang Y."/>
            <person name="Adhikari A."/>
            <person name="Zheng C.-J."/>
            <person name="Schuster L."/>
            <person name="Cowan T.M."/>
            <person name="Smanski M.J."/>
            <person name="Chevrette M.G."/>
            <person name="De Carvalho L.P.S."/>
            <person name="Shen B."/>
        </authorList>
    </citation>
    <scope>NUCLEOTIDE SEQUENCE [LARGE SCALE GENOMIC DNA]</scope>
    <source>
        <strain evidence="7 8">NPDC002593</strain>
    </source>
</reference>
<dbReference type="Pfam" id="PF00196">
    <property type="entry name" value="GerE"/>
    <property type="match status" value="1"/>
</dbReference>
<dbReference type="Gene3D" id="1.25.40.10">
    <property type="entry name" value="Tetratricopeptide repeat domain"/>
    <property type="match status" value="1"/>
</dbReference>
<dbReference type="PROSITE" id="PS50011">
    <property type="entry name" value="PROTEIN_KINASE_DOM"/>
    <property type="match status" value="1"/>
</dbReference>
<dbReference type="Pfam" id="PF25872">
    <property type="entry name" value="HTH_77"/>
    <property type="match status" value="1"/>
</dbReference>
<dbReference type="PANTHER" id="PTHR47691">
    <property type="entry name" value="REGULATOR-RELATED"/>
    <property type="match status" value="1"/>
</dbReference>
<keyword evidence="8" id="KW-1185">Reference proteome</keyword>
<organism evidence="7 8">
    <name type="scientific">Nocardia jiangxiensis</name>
    <dbReference type="NCBI Taxonomy" id="282685"/>
    <lineage>
        <taxon>Bacteria</taxon>
        <taxon>Bacillati</taxon>
        <taxon>Actinomycetota</taxon>
        <taxon>Actinomycetes</taxon>
        <taxon>Mycobacteriales</taxon>
        <taxon>Nocardiaceae</taxon>
        <taxon>Nocardia</taxon>
    </lineage>
</organism>
<dbReference type="Gene3D" id="1.10.10.10">
    <property type="entry name" value="Winged helix-like DNA-binding domain superfamily/Winged helix DNA-binding domain"/>
    <property type="match status" value="1"/>
</dbReference>
<dbReference type="InterPro" id="IPR011009">
    <property type="entry name" value="Kinase-like_dom_sf"/>
</dbReference>
<dbReference type="CDD" id="cd14014">
    <property type="entry name" value="STKc_PknB_like"/>
    <property type="match status" value="1"/>
</dbReference>
<feature type="domain" description="Protein kinase" evidence="5">
    <location>
        <begin position="26"/>
        <end position="292"/>
    </location>
</feature>
<dbReference type="PROSITE" id="PS00108">
    <property type="entry name" value="PROTEIN_KINASE_ST"/>
    <property type="match status" value="1"/>
</dbReference>
<dbReference type="SMART" id="SM00421">
    <property type="entry name" value="HTH_LUXR"/>
    <property type="match status" value="1"/>
</dbReference>
<dbReference type="Pfam" id="PF00069">
    <property type="entry name" value="Pkinase"/>
    <property type="match status" value="1"/>
</dbReference>
<dbReference type="PRINTS" id="PR00364">
    <property type="entry name" value="DISEASERSIST"/>
</dbReference>
<dbReference type="RefSeq" id="WP_387407024.1">
    <property type="nucleotide sequence ID" value="NZ_JBIAQY010000034.1"/>
</dbReference>
<comment type="caution">
    <text evidence="7">The sequence shown here is derived from an EMBL/GenBank/DDBJ whole genome shotgun (WGS) entry which is preliminary data.</text>
</comment>
<proteinExistence type="predicted"/>
<keyword evidence="1 3" id="KW-0547">Nucleotide-binding</keyword>
<dbReference type="InterPro" id="IPR000719">
    <property type="entry name" value="Prot_kinase_dom"/>
</dbReference>
<dbReference type="Gene3D" id="1.10.510.10">
    <property type="entry name" value="Transferase(Phosphotransferase) domain 1"/>
    <property type="match status" value="1"/>
</dbReference>
<feature type="domain" description="HTH luxR-type" evidence="6">
    <location>
        <begin position="1040"/>
        <end position="1105"/>
    </location>
</feature>
<evidence type="ECO:0000256" key="3">
    <source>
        <dbReference type="PROSITE-ProRule" id="PRU10141"/>
    </source>
</evidence>
<protein>
    <submittedName>
        <fullName evidence="7">Protein kinase</fullName>
    </submittedName>
</protein>
<dbReference type="SUPFAM" id="SSF56112">
    <property type="entry name" value="Protein kinase-like (PK-like)"/>
    <property type="match status" value="1"/>
</dbReference>
<evidence type="ECO:0000256" key="2">
    <source>
        <dbReference type="ARBA" id="ARBA00022840"/>
    </source>
</evidence>
<dbReference type="InterPro" id="IPR011990">
    <property type="entry name" value="TPR-like_helical_dom_sf"/>
</dbReference>
<keyword evidence="7" id="KW-0808">Transferase</keyword>
<dbReference type="InterPro" id="IPR058852">
    <property type="entry name" value="HTH_77"/>
</dbReference>
<evidence type="ECO:0000259" key="5">
    <source>
        <dbReference type="PROSITE" id="PS50011"/>
    </source>
</evidence>
<evidence type="ECO:0000256" key="4">
    <source>
        <dbReference type="SAM" id="MobiDB-lite"/>
    </source>
</evidence>
<feature type="binding site" evidence="3">
    <location>
        <position position="55"/>
    </location>
    <ligand>
        <name>ATP</name>
        <dbReference type="ChEBI" id="CHEBI:30616"/>
    </ligand>
</feature>
<dbReference type="InterPro" id="IPR008271">
    <property type="entry name" value="Ser/Thr_kinase_AS"/>
</dbReference>
<dbReference type="InterPro" id="IPR017441">
    <property type="entry name" value="Protein_kinase_ATP_BS"/>
</dbReference>